<dbReference type="InterPro" id="IPR011831">
    <property type="entry name" value="ADP-Glc_PPase"/>
</dbReference>
<dbReference type="Gene3D" id="2.160.10.10">
    <property type="entry name" value="Hexapeptide repeat proteins"/>
    <property type="match status" value="1"/>
</dbReference>
<comment type="caution">
    <text evidence="6">The sequence shown here is derived from an EMBL/GenBank/DDBJ whole genome shotgun (WGS) entry which is preliminary data.</text>
</comment>
<dbReference type="Pfam" id="PF24894">
    <property type="entry name" value="Hexapep_GlmU"/>
    <property type="match status" value="1"/>
</dbReference>
<accession>A0A645GKJ1</accession>
<dbReference type="EC" id="2.7.7.27" evidence="6"/>
<name>A0A645GKJ1_9ZZZZ</name>
<dbReference type="PANTHER" id="PTHR43523:SF2">
    <property type="entry name" value="GLUCOSE-1-PHOSPHATE ADENYLYLTRANSFERASE"/>
    <property type="match status" value="1"/>
</dbReference>
<evidence type="ECO:0000256" key="2">
    <source>
        <dbReference type="ARBA" id="ARBA00022679"/>
    </source>
</evidence>
<sequence>MCAHRFSGYWKDVGTIDSLWDANMDMLSVTGGINIYDTRWPVYTRSPNRPPHVTGPEANISHSMVTGGCRVDGTVENSVLFHSVQVEPGALVRYSILMPGAVVRAGARVEYAILAERAEAGAGACVGTPPDGGSAWGISVVGADVRVPAGAMVPPGAMVSSDQQGGGARE</sequence>
<feature type="domain" description="Glucose-1-phosphate adenylyltransferase/Bifunctional protein GlmU-like C-terminal hexapeptide" evidence="5">
    <location>
        <begin position="57"/>
        <end position="130"/>
    </location>
</feature>
<dbReference type="GO" id="GO:0005978">
    <property type="term" value="P:glycogen biosynthetic process"/>
    <property type="evidence" value="ECO:0007669"/>
    <property type="project" value="UniProtKB-KW"/>
</dbReference>
<dbReference type="InterPro" id="IPR056818">
    <property type="entry name" value="GlmU/GlgC-like_hexapep"/>
</dbReference>
<proteinExistence type="inferred from homology"/>
<evidence type="ECO:0000313" key="6">
    <source>
        <dbReference type="EMBL" id="MPN27407.1"/>
    </source>
</evidence>
<dbReference type="SUPFAM" id="SSF51161">
    <property type="entry name" value="Trimeric LpxA-like enzymes"/>
    <property type="match status" value="1"/>
</dbReference>
<gene>
    <name evidence="6" type="primary">glgC_34</name>
    <name evidence="6" type="ORF">SDC9_174839</name>
</gene>
<keyword evidence="3 6" id="KW-0548">Nucleotidyltransferase</keyword>
<dbReference type="GO" id="GO:0008878">
    <property type="term" value="F:glucose-1-phosphate adenylyltransferase activity"/>
    <property type="evidence" value="ECO:0007669"/>
    <property type="project" value="UniProtKB-EC"/>
</dbReference>
<dbReference type="Gene3D" id="3.90.550.10">
    <property type="entry name" value="Spore Coat Polysaccharide Biosynthesis Protein SpsA, Chain A"/>
    <property type="match status" value="1"/>
</dbReference>
<dbReference type="InterPro" id="IPR029044">
    <property type="entry name" value="Nucleotide-diphossugar_trans"/>
</dbReference>
<keyword evidence="4" id="KW-0320">Glycogen biosynthesis</keyword>
<evidence type="ECO:0000256" key="4">
    <source>
        <dbReference type="ARBA" id="ARBA00023056"/>
    </source>
</evidence>
<evidence type="ECO:0000256" key="1">
    <source>
        <dbReference type="ARBA" id="ARBA00010443"/>
    </source>
</evidence>
<evidence type="ECO:0000256" key="3">
    <source>
        <dbReference type="ARBA" id="ARBA00022695"/>
    </source>
</evidence>
<reference evidence="6" key="1">
    <citation type="submission" date="2019-08" db="EMBL/GenBank/DDBJ databases">
        <authorList>
            <person name="Kucharzyk K."/>
            <person name="Murdoch R.W."/>
            <person name="Higgins S."/>
            <person name="Loffler F."/>
        </authorList>
    </citation>
    <scope>NUCLEOTIDE SEQUENCE</scope>
</reference>
<protein>
    <submittedName>
        <fullName evidence="6">Glucose-1-phosphate adenylyltransferase</fullName>
        <ecNumber evidence="6">2.7.7.27</ecNumber>
    </submittedName>
</protein>
<dbReference type="AlphaFoldDB" id="A0A645GKJ1"/>
<keyword evidence="2 6" id="KW-0808">Transferase</keyword>
<dbReference type="PANTHER" id="PTHR43523">
    <property type="entry name" value="GLUCOSE-1-PHOSPHATE ADENYLYLTRANSFERASE-RELATED"/>
    <property type="match status" value="1"/>
</dbReference>
<dbReference type="EMBL" id="VSSQ01077287">
    <property type="protein sequence ID" value="MPN27407.1"/>
    <property type="molecule type" value="Genomic_DNA"/>
</dbReference>
<comment type="similarity">
    <text evidence="1">Belongs to the bacterial/plant glucose-1-phosphate adenylyltransferase family.</text>
</comment>
<dbReference type="InterPro" id="IPR011004">
    <property type="entry name" value="Trimer_LpxA-like_sf"/>
</dbReference>
<evidence type="ECO:0000259" key="5">
    <source>
        <dbReference type="Pfam" id="PF24894"/>
    </source>
</evidence>
<organism evidence="6">
    <name type="scientific">bioreactor metagenome</name>
    <dbReference type="NCBI Taxonomy" id="1076179"/>
    <lineage>
        <taxon>unclassified sequences</taxon>
        <taxon>metagenomes</taxon>
        <taxon>ecological metagenomes</taxon>
    </lineage>
</organism>